<comment type="caution">
    <text evidence="1">The sequence shown here is derived from an EMBL/GenBank/DDBJ whole genome shotgun (WGS) entry which is preliminary data.</text>
</comment>
<dbReference type="InterPro" id="IPR017853">
    <property type="entry name" value="GH"/>
</dbReference>
<dbReference type="Proteomes" id="UP000288805">
    <property type="component" value="Unassembled WGS sequence"/>
</dbReference>
<accession>A0A438GT06</accession>
<dbReference type="Gene3D" id="3.20.20.80">
    <property type="entry name" value="Glycosidases"/>
    <property type="match status" value="1"/>
</dbReference>
<sequence>MLPASVRETLLGWDGSFVGKKRREVWRVGPLCIFWTVWKFDWEGDLPLKYPQKDLIIYEMHVRGFTRHESSRTKFPGTYHGVVEKLDHLKVASSEKANWIVGYKEVKIQTACILGWNWCKGHMAMLLWFWRTSSVFIFSAIEVELGVNCIELMPCHEFNELEYFSYNSVLDDYSPPSKVRAFAWRSSETIDHLLHPPITLGLWHRIFTQVGME</sequence>
<dbReference type="PANTHER" id="PTHR43002">
    <property type="entry name" value="GLYCOGEN DEBRANCHING ENZYME"/>
    <property type="match status" value="1"/>
</dbReference>
<name>A0A438GT06_VITVI</name>
<dbReference type="AlphaFoldDB" id="A0A438GT06"/>
<proteinExistence type="predicted"/>
<reference evidence="1 2" key="1">
    <citation type="journal article" date="2018" name="PLoS Genet.">
        <title>Population sequencing reveals clonal diversity and ancestral inbreeding in the grapevine cultivar Chardonnay.</title>
        <authorList>
            <person name="Roach M.J."/>
            <person name="Johnson D.L."/>
            <person name="Bohlmann J."/>
            <person name="van Vuuren H.J."/>
            <person name="Jones S.J."/>
            <person name="Pretorius I.S."/>
            <person name="Schmidt S.A."/>
            <person name="Borneman A.R."/>
        </authorList>
    </citation>
    <scope>NUCLEOTIDE SEQUENCE [LARGE SCALE GENOMIC DNA]</scope>
    <source>
        <strain evidence="2">cv. Chardonnay</strain>
        <tissue evidence="1">Leaf</tissue>
    </source>
</reference>
<protein>
    <submittedName>
        <fullName evidence="1">Isoamylase 1, chloroplastic</fullName>
    </submittedName>
</protein>
<organism evidence="1 2">
    <name type="scientific">Vitis vinifera</name>
    <name type="common">Grape</name>
    <dbReference type="NCBI Taxonomy" id="29760"/>
    <lineage>
        <taxon>Eukaryota</taxon>
        <taxon>Viridiplantae</taxon>
        <taxon>Streptophyta</taxon>
        <taxon>Embryophyta</taxon>
        <taxon>Tracheophyta</taxon>
        <taxon>Spermatophyta</taxon>
        <taxon>Magnoliopsida</taxon>
        <taxon>eudicotyledons</taxon>
        <taxon>Gunneridae</taxon>
        <taxon>Pentapetalae</taxon>
        <taxon>rosids</taxon>
        <taxon>Vitales</taxon>
        <taxon>Vitaceae</taxon>
        <taxon>Viteae</taxon>
        <taxon>Vitis</taxon>
    </lineage>
</organism>
<dbReference type="EMBL" id="QGNW01000351">
    <property type="protein sequence ID" value="RVW75334.1"/>
    <property type="molecule type" value="Genomic_DNA"/>
</dbReference>
<dbReference type="SUPFAM" id="SSF51445">
    <property type="entry name" value="(Trans)glycosidases"/>
    <property type="match status" value="1"/>
</dbReference>
<evidence type="ECO:0000313" key="1">
    <source>
        <dbReference type="EMBL" id="RVW75334.1"/>
    </source>
</evidence>
<gene>
    <name evidence="1" type="primary">ISA1_0</name>
    <name evidence="1" type="ORF">CK203_052950</name>
</gene>
<evidence type="ECO:0000313" key="2">
    <source>
        <dbReference type="Proteomes" id="UP000288805"/>
    </source>
</evidence>